<reference evidence="1" key="1">
    <citation type="submission" date="2020-10" db="EMBL/GenBank/DDBJ databases">
        <title>Sequencing the genomes of 1000 actinobacteria strains.</title>
        <authorList>
            <person name="Klenk H.-P."/>
        </authorList>
    </citation>
    <scope>NUCLEOTIDE SEQUENCE</scope>
    <source>
        <strain evidence="1">DSM 45354</strain>
    </source>
</reference>
<dbReference type="Proteomes" id="UP000638648">
    <property type="component" value="Unassembled WGS sequence"/>
</dbReference>
<organism evidence="1 2">
    <name type="scientific">Actinopolymorpha pittospori</name>
    <dbReference type="NCBI Taxonomy" id="648752"/>
    <lineage>
        <taxon>Bacteria</taxon>
        <taxon>Bacillati</taxon>
        <taxon>Actinomycetota</taxon>
        <taxon>Actinomycetes</taxon>
        <taxon>Propionibacteriales</taxon>
        <taxon>Actinopolymorphaceae</taxon>
        <taxon>Actinopolymorpha</taxon>
    </lineage>
</organism>
<dbReference type="InterPro" id="IPR045423">
    <property type="entry name" value="DUF6510"/>
</dbReference>
<evidence type="ECO:0000313" key="2">
    <source>
        <dbReference type="Proteomes" id="UP000638648"/>
    </source>
</evidence>
<keyword evidence="1" id="KW-0689">Ribosomal protein</keyword>
<comment type="caution">
    <text evidence="1">The sequence shown here is derived from an EMBL/GenBank/DDBJ whole genome shotgun (WGS) entry which is preliminary data.</text>
</comment>
<proteinExistence type="predicted"/>
<accession>A0A927MZ60</accession>
<name>A0A927MZ60_9ACTN</name>
<keyword evidence="1" id="KW-0687">Ribonucleoprotein</keyword>
<dbReference type="RefSeq" id="WP_192752859.1">
    <property type="nucleotide sequence ID" value="NZ_BAABJL010000142.1"/>
</dbReference>
<dbReference type="GO" id="GO:0005840">
    <property type="term" value="C:ribosome"/>
    <property type="evidence" value="ECO:0007669"/>
    <property type="project" value="UniProtKB-KW"/>
</dbReference>
<dbReference type="EMBL" id="JADBEM010000001">
    <property type="protein sequence ID" value="MBE1609251.1"/>
    <property type="molecule type" value="Genomic_DNA"/>
</dbReference>
<gene>
    <name evidence="1" type="ORF">HEB94_006099</name>
</gene>
<sequence length="85" mass="9230">MNGHLDGNVLAGPLTEVFAFDPTTALVRCASCGDVSALACAMVYEDPMGLVVRCRRCDNVLMVVVDRPDRTCVATHGMSWLQVMR</sequence>
<dbReference type="AlphaFoldDB" id="A0A927MZ60"/>
<keyword evidence="2" id="KW-1185">Reference proteome</keyword>
<dbReference type="Pfam" id="PF20120">
    <property type="entry name" value="DUF6510"/>
    <property type="match status" value="1"/>
</dbReference>
<protein>
    <submittedName>
        <fullName evidence="1">Ribosomal protein S27E</fullName>
    </submittedName>
</protein>
<evidence type="ECO:0000313" key="1">
    <source>
        <dbReference type="EMBL" id="MBE1609251.1"/>
    </source>
</evidence>